<feature type="transmembrane region" description="Helical" evidence="1">
    <location>
        <begin position="91"/>
        <end position="113"/>
    </location>
</feature>
<gene>
    <name evidence="2" type="ORF">Bpfe_025301</name>
</gene>
<evidence type="ECO:0000313" key="3">
    <source>
        <dbReference type="Proteomes" id="UP001233172"/>
    </source>
</evidence>
<comment type="caution">
    <text evidence="2">The sequence shown here is derived from an EMBL/GenBank/DDBJ whole genome shotgun (WGS) entry which is preliminary data.</text>
</comment>
<feature type="transmembrane region" description="Helical" evidence="1">
    <location>
        <begin position="57"/>
        <end position="79"/>
    </location>
</feature>
<name>A0AAD8B0K3_BIOPF</name>
<evidence type="ECO:0000256" key="1">
    <source>
        <dbReference type="SAM" id="Phobius"/>
    </source>
</evidence>
<keyword evidence="1" id="KW-0472">Membrane</keyword>
<protein>
    <submittedName>
        <fullName evidence="2">Uncharacterized protein</fullName>
    </submittedName>
</protein>
<organism evidence="2 3">
    <name type="scientific">Biomphalaria pfeifferi</name>
    <name type="common">Bloodfluke planorb</name>
    <name type="synonym">Freshwater snail</name>
    <dbReference type="NCBI Taxonomy" id="112525"/>
    <lineage>
        <taxon>Eukaryota</taxon>
        <taxon>Metazoa</taxon>
        <taxon>Spiralia</taxon>
        <taxon>Lophotrochozoa</taxon>
        <taxon>Mollusca</taxon>
        <taxon>Gastropoda</taxon>
        <taxon>Heterobranchia</taxon>
        <taxon>Euthyneura</taxon>
        <taxon>Panpulmonata</taxon>
        <taxon>Hygrophila</taxon>
        <taxon>Lymnaeoidea</taxon>
        <taxon>Planorbidae</taxon>
        <taxon>Biomphalaria</taxon>
    </lineage>
</organism>
<dbReference type="Proteomes" id="UP001233172">
    <property type="component" value="Unassembled WGS sequence"/>
</dbReference>
<keyword evidence="3" id="KW-1185">Reference proteome</keyword>
<dbReference type="EMBL" id="JASAOG010000183">
    <property type="protein sequence ID" value="KAK0045292.1"/>
    <property type="molecule type" value="Genomic_DNA"/>
</dbReference>
<keyword evidence="1" id="KW-0812">Transmembrane</keyword>
<evidence type="ECO:0000313" key="2">
    <source>
        <dbReference type="EMBL" id="KAK0045292.1"/>
    </source>
</evidence>
<sequence>MAAACKVFRWFFFCGEERWCPAGQWASSANNYPADRWRLLCWIFLHTFIWSRTSHTLFNFVAVIILICCVGIAVTAHTMGNHDVRGAVRGFFALLVINVVNGGLILVTSHRAYIAYEHLLRKLLLKESELRIMGIPSAYVTIFSVTMATLIIRGLHRELFHKPNRSNTN</sequence>
<feature type="transmembrane region" description="Helical" evidence="1">
    <location>
        <begin position="133"/>
        <end position="155"/>
    </location>
</feature>
<reference evidence="2" key="2">
    <citation type="submission" date="2023-04" db="EMBL/GenBank/DDBJ databases">
        <authorList>
            <person name="Bu L."/>
            <person name="Lu L."/>
            <person name="Laidemitt M.R."/>
            <person name="Zhang S.M."/>
            <person name="Mutuku M."/>
            <person name="Mkoji G."/>
            <person name="Steinauer M."/>
            <person name="Loker E.S."/>
        </authorList>
    </citation>
    <scope>NUCLEOTIDE SEQUENCE</scope>
    <source>
        <strain evidence="2">KasaAsao</strain>
        <tissue evidence="2">Whole Snail</tissue>
    </source>
</reference>
<reference evidence="2" key="1">
    <citation type="journal article" date="2023" name="PLoS Negl. Trop. Dis.">
        <title>A genome sequence for Biomphalaria pfeifferi, the major vector snail for the human-infecting parasite Schistosoma mansoni.</title>
        <authorList>
            <person name="Bu L."/>
            <person name="Lu L."/>
            <person name="Laidemitt M.R."/>
            <person name="Zhang S.M."/>
            <person name="Mutuku M."/>
            <person name="Mkoji G."/>
            <person name="Steinauer M."/>
            <person name="Loker E.S."/>
        </authorList>
    </citation>
    <scope>NUCLEOTIDE SEQUENCE</scope>
    <source>
        <strain evidence="2">KasaAsao</strain>
    </source>
</reference>
<dbReference type="AlphaFoldDB" id="A0AAD8B0K3"/>
<keyword evidence="1" id="KW-1133">Transmembrane helix</keyword>
<accession>A0AAD8B0K3</accession>
<proteinExistence type="predicted"/>